<comment type="caution">
    <text evidence="3">The sequence shown here is derived from an EMBL/GenBank/DDBJ whole genome shotgun (WGS) entry which is preliminary data.</text>
</comment>
<organism evidence="3 4">
    <name type="scientific">Sediminivirga luteola</name>
    <dbReference type="NCBI Taxonomy" id="1774748"/>
    <lineage>
        <taxon>Bacteria</taxon>
        <taxon>Bacillati</taxon>
        <taxon>Actinomycetota</taxon>
        <taxon>Actinomycetes</taxon>
        <taxon>Micrococcales</taxon>
        <taxon>Brevibacteriaceae</taxon>
        <taxon>Sediminivirga</taxon>
    </lineage>
</organism>
<dbReference type="RefSeq" id="WP_188549476.1">
    <property type="nucleotide sequence ID" value="NZ_BMFY01000002.1"/>
</dbReference>
<dbReference type="Proteomes" id="UP000616114">
    <property type="component" value="Unassembled WGS sequence"/>
</dbReference>
<evidence type="ECO:0008006" key="5">
    <source>
        <dbReference type="Google" id="ProtNLM"/>
    </source>
</evidence>
<evidence type="ECO:0000256" key="1">
    <source>
        <dbReference type="SAM" id="MobiDB-lite"/>
    </source>
</evidence>
<protein>
    <recommendedName>
        <fullName evidence="5">Lipoprotein</fullName>
    </recommendedName>
</protein>
<dbReference type="EMBL" id="BMFY01000002">
    <property type="protein sequence ID" value="GGA06265.1"/>
    <property type="molecule type" value="Genomic_DNA"/>
</dbReference>
<accession>A0A8J2TW46</accession>
<reference evidence="3" key="1">
    <citation type="journal article" date="2014" name="Int. J. Syst. Evol. Microbiol.">
        <title>Complete genome sequence of Corynebacterium casei LMG S-19264T (=DSM 44701T), isolated from a smear-ripened cheese.</title>
        <authorList>
            <consortium name="US DOE Joint Genome Institute (JGI-PGF)"/>
            <person name="Walter F."/>
            <person name="Albersmeier A."/>
            <person name="Kalinowski J."/>
            <person name="Ruckert C."/>
        </authorList>
    </citation>
    <scope>NUCLEOTIDE SEQUENCE</scope>
    <source>
        <strain evidence="3">CGMCC 1.12785</strain>
    </source>
</reference>
<proteinExistence type="predicted"/>
<feature type="chain" id="PRO_5039248876" description="Lipoprotein" evidence="2">
    <location>
        <begin position="24"/>
        <end position="226"/>
    </location>
</feature>
<dbReference type="PROSITE" id="PS51257">
    <property type="entry name" value="PROKAR_LIPOPROTEIN"/>
    <property type="match status" value="1"/>
</dbReference>
<keyword evidence="2" id="KW-0732">Signal</keyword>
<feature type="region of interest" description="Disordered" evidence="1">
    <location>
        <begin position="39"/>
        <end position="61"/>
    </location>
</feature>
<reference evidence="3" key="2">
    <citation type="submission" date="2020-09" db="EMBL/GenBank/DDBJ databases">
        <authorList>
            <person name="Sun Q."/>
            <person name="Zhou Y."/>
        </authorList>
    </citation>
    <scope>NUCLEOTIDE SEQUENCE</scope>
    <source>
        <strain evidence="3">CGMCC 1.12785</strain>
    </source>
</reference>
<feature type="signal peptide" evidence="2">
    <location>
        <begin position="1"/>
        <end position="23"/>
    </location>
</feature>
<gene>
    <name evidence="3" type="ORF">GCM10011333_06530</name>
</gene>
<keyword evidence="4" id="KW-1185">Reference proteome</keyword>
<evidence type="ECO:0000256" key="2">
    <source>
        <dbReference type="SAM" id="SignalP"/>
    </source>
</evidence>
<name>A0A8J2TW46_9MICO</name>
<sequence length="226" mass="24391">MPESRLPGRLRGVLAALSALALAGCGSLTVSVEQEGTPLSVSVRGAGQSPTPEEPELPEGTVMRGITTPECRVPLSMPLPESWGAPSSYDNIAIYGRQEAARSSGMYLTCQRRQFESINTDVVRGFFMDDDAYEIVSERRGTTQDVAYWIYVADTTGAESTFLSGPARSYGLVANPRHDGTVHDVRIELKTLAENTEEAEMFAQIMEFVEVNGVTFDLPQAPPAGG</sequence>
<evidence type="ECO:0000313" key="4">
    <source>
        <dbReference type="Proteomes" id="UP000616114"/>
    </source>
</evidence>
<evidence type="ECO:0000313" key="3">
    <source>
        <dbReference type="EMBL" id="GGA06265.1"/>
    </source>
</evidence>
<dbReference type="AlphaFoldDB" id="A0A8J2TW46"/>